<gene>
    <name evidence="1" type="ORF">JBS370_LOCUS26512</name>
</gene>
<dbReference type="AlphaFoldDB" id="A0A819P104"/>
<dbReference type="EMBL" id="CAJOBD010004701">
    <property type="protein sequence ID" value="CAF4005241.1"/>
    <property type="molecule type" value="Genomic_DNA"/>
</dbReference>
<protein>
    <submittedName>
        <fullName evidence="1">Uncharacterized protein</fullName>
    </submittedName>
</protein>
<name>A0A819P104_9BILA</name>
<proteinExistence type="predicted"/>
<evidence type="ECO:0000313" key="1">
    <source>
        <dbReference type="EMBL" id="CAF4005241.1"/>
    </source>
</evidence>
<feature type="non-terminal residue" evidence="1">
    <location>
        <position position="1"/>
    </location>
</feature>
<reference evidence="1" key="1">
    <citation type="submission" date="2021-02" db="EMBL/GenBank/DDBJ databases">
        <authorList>
            <person name="Nowell W R."/>
        </authorList>
    </citation>
    <scope>NUCLEOTIDE SEQUENCE</scope>
</reference>
<sequence length="150" mass="17653">QNTAKQNSRYCARCGENHRIDQCTATNDVLKCYNCKGNHLATSKECINYKEQEKRMQNLINQYSTQSKSTTAPDLYVLNEFPSLPNIFQRQQEHLHKGLFDEIINVIEVQHYIKWDQGRQLQDLIKKGFIECVDDDSITFEKNDYEEKLD</sequence>
<accession>A0A819P104</accession>
<dbReference type="Proteomes" id="UP000663836">
    <property type="component" value="Unassembled WGS sequence"/>
</dbReference>
<organism evidence="1 2">
    <name type="scientific">Rotaria sordida</name>
    <dbReference type="NCBI Taxonomy" id="392033"/>
    <lineage>
        <taxon>Eukaryota</taxon>
        <taxon>Metazoa</taxon>
        <taxon>Spiralia</taxon>
        <taxon>Gnathifera</taxon>
        <taxon>Rotifera</taxon>
        <taxon>Eurotatoria</taxon>
        <taxon>Bdelloidea</taxon>
        <taxon>Philodinida</taxon>
        <taxon>Philodinidae</taxon>
        <taxon>Rotaria</taxon>
    </lineage>
</organism>
<evidence type="ECO:0000313" key="2">
    <source>
        <dbReference type="Proteomes" id="UP000663836"/>
    </source>
</evidence>
<comment type="caution">
    <text evidence="1">The sequence shown here is derived from an EMBL/GenBank/DDBJ whole genome shotgun (WGS) entry which is preliminary data.</text>
</comment>